<organism evidence="2 3">
    <name type="scientific">Aspergillus bertholletiae</name>
    <dbReference type="NCBI Taxonomy" id="1226010"/>
    <lineage>
        <taxon>Eukaryota</taxon>
        <taxon>Fungi</taxon>
        <taxon>Dikarya</taxon>
        <taxon>Ascomycota</taxon>
        <taxon>Pezizomycotina</taxon>
        <taxon>Eurotiomycetes</taxon>
        <taxon>Eurotiomycetidae</taxon>
        <taxon>Eurotiales</taxon>
        <taxon>Aspergillaceae</taxon>
        <taxon>Aspergillus</taxon>
        <taxon>Aspergillus subgen. Circumdati</taxon>
    </lineage>
</organism>
<evidence type="ECO:0000313" key="2">
    <source>
        <dbReference type="EMBL" id="KAE8378470.1"/>
    </source>
</evidence>
<feature type="transmembrane region" description="Helical" evidence="1">
    <location>
        <begin position="16"/>
        <end position="34"/>
    </location>
</feature>
<protein>
    <submittedName>
        <fullName evidence="2">Uncharacterized protein</fullName>
    </submittedName>
</protein>
<gene>
    <name evidence="2" type="ORF">BDV26DRAFT_261504</name>
</gene>
<dbReference type="AlphaFoldDB" id="A0A5N7B9Q2"/>
<proteinExistence type="predicted"/>
<reference evidence="2 3" key="1">
    <citation type="submission" date="2019-04" db="EMBL/GenBank/DDBJ databases">
        <title>Friends and foes A comparative genomics studyof 23 Aspergillus species from section Flavi.</title>
        <authorList>
            <consortium name="DOE Joint Genome Institute"/>
            <person name="Kjaerbolling I."/>
            <person name="Vesth T."/>
            <person name="Frisvad J.C."/>
            <person name="Nybo J.L."/>
            <person name="Theobald S."/>
            <person name="Kildgaard S."/>
            <person name="Isbrandt T."/>
            <person name="Kuo A."/>
            <person name="Sato A."/>
            <person name="Lyhne E.K."/>
            <person name="Kogle M.E."/>
            <person name="Wiebenga A."/>
            <person name="Kun R.S."/>
            <person name="Lubbers R.J."/>
            <person name="Makela M.R."/>
            <person name="Barry K."/>
            <person name="Chovatia M."/>
            <person name="Clum A."/>
            <person name="Daum C."/>
            <person name="Haridas S."/>
            <person name="He G."/>
            <person name="LaButti K."/>
            <person name="Lipzen A."/>
            <person name="Mondo S."/>
            <person name="Riley R."/>
            <person name="Salamov A."/>
            <person name="Simmons B.A."/>
            <person name="Magnuson J.K."/>
            <person name="Henrissat B."/>
            <person name="Mortensen U.H."/>
            <person name="Larsen T.O."/>
            <person name="Devries R.P."/>
            <person name="Grigoriev I.V."/>
            <person name="Machida M."/>
            <person name="Baker S.E."/>
            <person name="Andersen M.R."/>
        </authorList>
    </citation>
    <scope>NUCLEOTIDE SEQUENCE [LARGE SCALE GENOMIC DNA]</scope>
    <source>
        <strain evidence="2 3">IBT 29228</strain>
    </source>
</reference>
<keyword evidence="1" id="KW-1133">Transmembrane helix</keyword>
<keyword evidence="1" id="KW-0472">Membrane</keyword>
<name>A0A5N7B9Q2_9EURO</name>
<evidence type="ECO:0000313" key="3">
    <source>
        <dbReference type="Proteomes" id="UP000326198"/>
    </source>
</evidence>
<keyword evidence="1" id="KW-0812">Transmembrane</keyword>
<sequence>MYVSSLQDIDDSPLQIVYGLLLSFSEVLGTFGGYRLYYQYRILGCCCHNISMLYSNEQYAPTWISDMAHNLLTCGSIAIGSWVYAS</sequence>
<keyword evidence="3" id="KW-1185">Reference proteome</keyword>
<dbReference type="Proteomes" id="UP000326198">
    <property type="component" value="Unassembled WGS sequence"/>
</dbReference>
<dbReference type="EMBL" id="ML736207">
    <property type="protein sequence ID" value="KAE8378470.1"/>
    <property type="molecule type" value="Genomic_DNA"/>
</dbReference>
<accession>A0A5N7B9Q2</accession>
<evidence type="ECO:0000256" key="1">
    <source>
        <dbReference type="SAM" id="Phobius"/>
    </source>
</evidence>